<dbReference type="EMBL" id="SRPY01001234">
    <property type="protein sequence ID" value="KAG5913815.1"/>
    <property type="molecule type" value="Genomic_DNA"/>
</dbReference>
<accession>A0A8K0IZH7</accession>
<organism evidence="2 3">
    <name type="scientific">Claviceps africana</name>
    <dbReference type="NCBI Taxonomy" id="83212"/>
    <lineage>
        <taxon>Eukaryota</taxon>
        <taxon>Fungi</taxon>
        <taxon>Dikarya</taxon>
        <taxon>Ascomycota</taxon>
        <taxon>Pezizomycotina</taxon>
        <taxon>Sordariomycetes</taxon>
        <taxon>Hypocreomycetidae</taxon>
        <taxon>Hypocreales</taxon>
        <taxon>Clavicipitaceae</taxon>
        <taxon>Claviceps</taxon>
    </lineage>
</organism>
<evidence type="ECO:0000313" key="2">
    <source>
        <dbReference type="EMBL" id="KAG5913815.1"/>
    </source>
</evidence>
<protein>
    <recommendedName>
        <fullName evidence="4">Secreted protein</fullName>
    </recommendedName>
</protein>
<dbReference type="Proteomes" id="UP000811619">
    <property type="component" value="Unassembled WGS sequence"/>
</dbReference>
<comment type="caution">
    <text evidence="2">The sequence shown here is derived from an EMBL/GenBank/DDBJ whole genome shotgun (WGS) entry which is preliminary data.</text>
</comment>
<reference evidence="2" key="1">
    <citation type="journal article" date="2020" name="bioRxiv">
        <title>Whole genome comparisons of ergot fungi reveals the divergence and evolution of species within the genus Claviceps are the result of varying mechanisms driving genome evolution and host range expansion.</title>
        <authorList>
            <person name="Wyka S.A."/>
            <person name="Mondo S.J."/>
            <person name="Liu M."/>
            <person name="Dettman J."/>
            <person name="Nalam V."/>
            <person name="Broders K.D."/>
        </authorList>
    </citation>
    <scope>NUCLEOTIDE SEQUENCE</scope>
    <source>
        <strain evidence="2">CCC 489</strain>
    </source>
</reference>
<gene>
    <name evidence="2" type="ORF">E4U42_000869</name>
</gene>
<sequence>MALHFLCLFLHGNLSVRAPDTRRHELPNLRDATTRTFSTPATPFADILTIFTPSLQLFSPRLSEPQHNAQAVGAASDVRRVSVRPGYRLFLA</sequence>
<evidence type="ECO:0000256" key="1">
    <source>
        <dbReference type="SAM" id="SignalP"/>
    </source>
</evidence>
<feature type="chain" id="PRO_5035421634" description="Secreted protein" evidence="1">
    <location>
        <begin position="19"/>
        <end position="92"/>
    </location>
</feature>
<proteinExistence type="predicted"/>
<name>A0A8K0IZH7_9HYPO</name>
<evidence type="ECO:0000313" key="3">
    <source>
        <dbReference type="Proteomes" id="UP000811619"/>
    </source>
</evidence>
<keyword evidence="1" id="KW-0732">Signal</keyword>
<feature type="signal peptide" evidence="1">
    <location>
        <begin position="1"/>
        <end position="18"/>
    </location>
</feature>
<dbReference type="AlphaFoldDB" id="A0A8K0IZH7"/>
<evidence type="ECO:0008006" key="4">
    <source>
        <dbReference type="Google" id="ProtNLM"/>
    </source>
</evidence>
<keyword evidence="3" id="KW-1185">Reference proteome</keyword>